<feature type="compositionally biased region" description="Low complexity" evidence="2">
    <location>
        <begin position="114"/>
        <end position="124"/>
    </location>
</feature>
<feature type="coiled-coil region" evidence="1">
    <location>
        <begin position="61"/>
        <end position="88"/>
    </location>
</feature>
<reference evidence="3 4" key="1">
    <citation type="submission" date="2024-10" db="EMBL/GenBank/DDBJ databases">
        <title>Updated reference genomes for cyclostephanoid diatoms.</title>
        <authorList>
            <person name="Roberts W.R."/>
            <person name="Alverson A.J."/>
        </authorList>
    </citation>
    <scope>NUCLEOTIDE SEQUENCE [LARGE SCALE GENOMIC DNA]</scope>
    <source>
        <strain evidence="3 4">AJA232-27</strain>
    </source>
</reference>
<sequence length="303" mass="34265">MKPGFYTSTTTVVDHDDVDLGPAAAAIAGASFAFAQESSDLELRRDYQHAVDCLIQCDALFKSFQEQLRSKDERIEMLEDKVMELSLDLASVKAGQDYQKLKTQQRRHTLINETTQTSSSSPTSDNYRRSWTSSSSSHNSNGSSGNKLLQFGQFMKAWSSSLAEPKHHDDAAPANNDNNNGVQVKSKIQTNFNSNDNNVIRRRRLTLDDDKRRWYGPLQLQLHRPEQLQPSPPPHTTTRRRLHRSPSSEACLDALQDVDGVIFPVSSFEVYSKGCCKSMDDRMYPNSTTTDVEMQNVEWPTFH</sequence>
<feature type="compositionally biased region" description="Low complexity" evidence="2">
    <location>
        <begin position="133"/>
        <end position="146"/>
    </location>
</feature>
<comment type="caution">
    <text evidence="3">The sequence shown here is derived from an EMBL/GenBank/DDBJ whole genome shotgun (WGS) entry which is preliminary data.</text>
</comment>
<evidence type="ECO:0000313" key="4">
    <source>
        <dbReference type="Proteomes" id="UP001530293"/>
    </source>
</evidence>
<feature type="region of interest" description="Disordered" evidence="2">
    <location>
        <begin position="161"/>
        <end position="182"/>
    </location>
</feature>
<proteinExistence type="predicted"/>
<organism evidence="3 4">
    <name type="scientific">Discostella pseudostelligera</name>
    <dbReference type="NCBI Taxonomy" id="259834"/>
    <lineage>
        <taxon>Eukaryota</taxon>
        <taxon>Sar</taxon>
        <taxon>Stramenopiles</taxon>
        <taxon>Ochrophyta</taxon>
        <taxon>Bacillariophyta</taxon>
        <taxon>Coscinodiscophyceae</taxon>
        <taxon>Thalassiosirophycidae</taxon>
        <taxon>Stephanodiscales</taxon>
        <taxon>Stephanodiscaceae</taxon>
        <taxon>Discostella</taxon>
    </lineage>
</organism>
<evidence type="ECO:0000256" key="2">
    <source>
        <dbReference type="SAM" id="MobiDB-lite"/>
    </source>
</evidence>
<feature type="region of interest" description="Disordered" evidence="2">
    <location>
        <begin position="220"/>
        <end position="245"/>
    </location>
</feature>
<dbReference type="EMBL" id="JALLBG020000062">
    <property type="protein sequence ID" value="KAL3768682.1"/>
    <property type="molecule type" value="Genomic_DNA"/>
</dbReference>
<accession>A0ABD3N2B4</accession>
<gene>
    <name evidence="3" type="ORF">ACHAWU_006783</name>
</gene>
<protein>
    <submittedName>
        <fullName evidence="3">Uncharacterized protein</fullName>
    </submittedName>
</protein>
<keyword evidence="4" id="KW-1185">Reference proteome</keyword>
<evidence type="ECO:0000256" key="1">
    <source>
        <dbReference type="SAM" id="Coils"/>
    </source>
</evidence>
<feature type="region of interest" description="Disordered" evidence="2">
    <location>
        <begin position="98"/>
        <end position="146"/>
    </location>
</feature>
<name>A0ABD3N2B4_9STRA</name>
<keyword evidence="1" id="KW-0175">Coiled coil</keyword>
<dbReference type="Proteomes" id="UP001530293">
    <property type="component" value="Unassembled WGS sequence"/>
</dbReference>
<evidence type="ECO:0000313" key="3">
    <source>
        <dbReference type="EMBL" id="KAL3768682.1"/>
    </source>
</evidence>
<dbReference type="AlphaFoldDB" id="A0ABD3N2B4"/>